<reference evidence="1 2" key="1">
    <citation type="journal article" date="2021" name="Pathogens">
        <title>Isolation and Characterization of Kingella bonacorsii sp. nov., A Novel Kingella Species Detected in a Stable Periodontitis Subject.</title>
        <authorList>
            <person name="Antezack A."/>
            <person name="Boxberger M."/>
            <person name="Rolland C."/>
            <person name="Monnet-Corti V."/>
            <person name="La Scola B."/>
        </authorList>
    </citation>
    <scope>NUCLEOTIDE SEQUENCE [LARGE SCALE GENOMIC DNA]</scope>
    <source>
        <strain evidence="1 2">Marseille-Q4569</strain>
    </source>
</reference>
<dbReference type="Pfam" id="PF04860">
    <property type="entry name" value="Phage_portal"/>
    <property type="match status" value="1"/>
</dbReference>
<dbReference type="RefSeq" id="WP_200521605.1">
    <property type="nucleotide sequence ID" value="NZ_JAEHNZ010000001.1"/>
</dbReference>
<dbReference type="EMBL" id="JAEHNZ010000001">
    <property type="protein sequence ID" value="MBK0395538.1"/>
    <property type="molecule type" value="Genomic_DNA"/>
</dbReference>
<dbReference type="Proteomes" id="UP000614058">
    <property type="component" value="Unassembled WGS sequence"/>
</dbReference>
<dbReference type="InterPro" id="IPR006427">
    <property type="entry name" value="Portal_HK97"/>
</dbReference>
<proteinExistence type="predicted"/>
<sequence>MGLLSRLFTPKSMQSVPTQGWMRAFGVGFQDFAPRANQDNIHSFFAVFACVSKIAHDISKLPLLTKVKQKDIWVEKAVADYLVRPNPYQTVQQFFECWLSSKLLNGNAYIYKQRDIKGSVNALYVLNADLVQPMIDETGAVWYQVGGDKLANIQYTALFAAEDIIHDRWNCFYHPLMGLPPIMACNIAAGNGLAIQESSRNFFANRALPSGILTAPGHIDHERAKDMRQRWNEAYGNGKIGKTAVLGDGMSYQQLSVNAVDSQLIEQLRLSAEIVCSAFHMPAFLIGFGSLPAGMKVSDLNELYYSGCLQSLIEAIEALLTNELGEARAEFDLHSLIRMDAQSQMQVITDGVKASVLTINEARSKQGLPAVAGGDTPYMQQQNYSLAALAKRDAQNNPFAHQPSYRQRQPESP</sequence>
<evidence type="ECO:0000313" key="1">
    <source>
        <dbReference type="EMBL" id="MBK0395538.1"/>
    </source>
</evidence>
<dbReference type="InterPro" id="IPR006944">
    <property type="entry name" value="Phage/GTA_portal"/>
</dbReference>
<organism evidence="1 2">
    <name type="scientific">Kingella bonacorsii</name>
    <dbReference type="NCBI Taxonomy" id="2796361"/>
    <lineage>
        <taxon>Bacteria</taxon>
        <taxon>Pseudomonadati</taxon>
        <taxon>Pseudomonadota</taxon>
        <taxon>Betaproteobacteria</taxon>
        <taxon>Neisseriales</taxon>
        <taxon>Neisseriaceae</taxon>
        <taxon>Kingella</taxon>
    </lineage>
</organism>
<name>A0ABS1BQM1_9NEIS</name>
<gene>
    <name evidence="1" type="ORF">JDW22_02765</name>
</gene>
<evidence type="ECO:0000313" key="2">
    <source>
        <dbReference type="Proteomes" id="UP000614058"/>
    </source>
</evidence>
<dbReference type="NCBIfam" id="TIGR01537">
    <property type="entry name" value="portal_HK97"/>
    <property type="match status" value="1"/>
</dbReference>
<comment type="caution">
    <text evidence="1">The sequence shown here is derived from an EMBL/GenBank/DDBJ whole genome shotgun (WGS) entry which is preliminary data.</text>
</comment>
<keyword evidence="2" id="KW-1185">Reference proteome</keyword>
<protein>
    <submittedName>
        <fullName evidence="1">Phage portal protein</fullName>
    </submittedName>
</protein>
<accession>A0ABS1BQM1</accession>